<organism evidence="5 6">
    <name type="scientific">Paenibacillus aceris</name>
    <dbReference type="NCBI Taxonomy" id="869555"/>
    <lineage>
        <taxon>Bacteria</taxon>
        <taxon>Bacillati</taxon>
        <taxon>Bacillota</taxon>
        <taxon>Bacilli</taxon>
        <taxon>Bacillales</taxon>
        <taxon>Paenibacillaceae</taxon>
        <taxon>Paenibacillus</taxon>
    </lineage>
</organism>
<dbReference type="RefSeq" id="WP_167060930.1">
    <property type="nucleotide sequence ID" value="NZ_JAAOZR010000024.1"/>
</dbReference>
<feature type="domain" description="HTH araC/xylS-type" evidence="4">
    <location>
        <begin position="157"/>
        <end position="255"/>
    </location>
</feature>
<dbReference type="PANTHER" id="PTHR43280">
    <property type="entry name" value="ARAC-FAMILY TRANSCRIPTIONAL REGULATOR"/>
    <property type="match status" value="1"/>
</dbReference>
<sequence length="257" mass="30211">MNIEENTFLAGHFQETDSYVTVRPQGRNDWLLCFTLEGEGYFKHAGSERRCGAGDLTLLAPGTPQHYGTRKNHRWHFVWAHFPSILTETNLLPKEEQLFVTIESESLRERIYQAFSRILQDSRERGEYWFELILSSLREILLIMAQKTSRKMDPRIEEVLYLLSQQMREPVRIEELAEHVGLSPSRLAHLFKASTGYSIIDSLNRMRIRQAALLLEHTQRSASEVCYDVGFQNYNHFTNQFRKWHGTNPSTFMKERR</sequence>
<evidence type="ECO:0000313" key="6">
    <source>
        <dbReference type="Proteomes" id="UP001519344"/>
    </source>
</evidence>
<evidence type="ECO:0000313" key="5">
    <source>
        <dbReference type="EMBL" id="MBP1963609.1"/>
    </source>
</evidence>
<dbReference type="InterPro" id="IPR037923">
    <property type="entry name" value="HTH-like"/>
</dbReference>
<comment type="caution">
    <text evidence="5">The sequence shown here is derived from an EMBL/GenBank/DDBJ whole genome shotgun (WGS) entry which is preliminary data.</text>
</comment>
<dbReference type="InterPro" id="IPR003313">
    <property type="entry name" value="AraC-bd"/>
</dbReference>
<gene>
    <name evidence="5" type="ORF">J2Z65_002828</name>
</gene>
<dbReference type="PROSITE" id="PS01124">
    <property type="entry name" value="HTH_ARAC_FAMILY_2"/>
    <property type="match status" value="1"/>
</dbReference>
<keyword evidence="3" id="KW-0804">Transcription</keyword>
<protein>
    <submittedName>
        <fullName evidence="5">AraC family transcriptional regulator of arabinose operon</fullName>
    </submittedName>
</protein>
<keyword evidence="6" id="KW-1185">Reference proteome</keyword>
<dbReference type="PANTHER" id="PTHR43280:SF2">
    <property type="entry name" value="HTH-TYPE TRANSCRIPTIONAL REGULATOR EXSA"/>
    <property type="match status" value="1"/>
</dbReference>
<reference evidence="5 6" key="1">
    <citation type="submission" date="2021-03" db="EMBL/GenBank/DDBJ databases">
        <title>Genomic Encyclopedia of Type Strains, Phase IV (KMG-IV): sequencing the most valuable type-strain genomes for metagenomic binning, comparative biology and taxonomic classification.</title>
        <authorList>
            <person name="Goeker M."/>
        </authorList>
    </citation>
    <scope>NUCLEOTIDE SEQUENCE [LARGE SCALE GENOMIC DNA]</scope>
    <source>
        <strain evidence="5 6">DSM 24950</strain>
    </source>
</reference>
<dbReference type="InterPro" id="IPR009057">
    <property type="entry name" value="Homeodomain-like_sf"/>
</dbReference>
<evidence type="ECO:0000256" key="1">
    <source>
        <dbReference type="ARBA" id="ARBA00023015"/>
    </source>
</evidence>
<dbReference type="Pfam" id="PF02311">
    <property type="entry name" value="AraC_binding"/>
    <property type="match status" value="1"/>
</dbReference>
<dbReference type="Gene3D" id="2.60.120.280">
    <property type="entry name" value="Regulatory protein AraC"/>
    <property type="match status" value="1"/>
</dbReference>
<dbReference type="SUPFAM" id="SSF51215">
    <property type="entry name" value="Regulatory protein AraC"/>
    <property type="match status" value="1"/>
</dbReference>
<dbReference type="Pfam" id="PF12833">
    <property type="entry name" value="HTH_18"/>
    <property type="match status" value="1"/>
</dbReference>
<proteinExistence type="predicted"/>
<keyword evidence="2" id="KW-0238">DNA-binding</keyword>
<dbReference type="SMART" id="SM00342">
    <property type="entry name" value="HTH_ARAC"/>
    <property type="match status" value="1"/>
</dbReference>
<evidence type="ECO:0000259" key="4">
    <source>
        <dbReference type="PROSITE" id="PS01124"/>
    </source>
</evidence>
<dbReference type="SUPFAM" id="SSF46689">
    <property type="entry name" value="Homeodomain-like"/>
    <property type="match status" value="2"/>
</dbReference>
<accession>A0ABS4I0F1</accession>
<dbReference type="InterPro" id="IPR018060">
    <property type="entry name" value="HTH_AraC"/>
</dbReference>
<dbReference type="Proteomes" id="UP001519344">
    <property type="component" value="Unassembled WGS sequence"/>
</dbReference>
<keyword evidence="1" id="KW-0805">Transcription regulation</keyword>
<dbReference type="EMBL" id="JAGGKV010000006">
    <property type="protein sequence ID" value="MBP1963609.1"/>
    <property type="molecule type" value="Genomic_DNA"/>
</dbReference>
<evidence type="ECO:0000256" key="3">
    <source>
        <dbReference type="ARBA" id="ARBA00023163"/>
    </source>
</evidence>
<evidence type="ECO:0000256" key="2">
    <source>
        <dbReference type="ARBA" id="ARBA00023125"/>
    </source>
</evidence>
<name>A0ABS4I0F1_9BACL</name>
<dbReference type="Gene3D" id="1.10.10.60">
    <property type="entry name" value="Homeodomain-like"/>
    <property type="match status" value="2"/>
</dbReference>